<dbReference type="InterPro" id="IPR020215">
    <property type="entry name" value="EbsA-like"/>
</dbReference>
<feature type="transmembrane region" description="Helical" evidence="1">
    <location>
        <begin position="15"/>
        <end position="32"/>
    </location>
</feature>
<gene>
    <name evidence="2" type="ORF">DS831_06760</name>
</gene>
<dbReference type="Pfam" id="PF17255">
    <property type="entry name" value="EbsA"/>
    <property type="match status" value="1"/>
</dbReference>
<keyword evidence="1" id="KW-1133">Transmembrane helix</keyword>
<dbReference type="Proteomes" id="UP000284109">
    <property type="component" value="Unassembled WGS sequence"/>
</dbReference>
<evidence type="ECO:0000313" key="3">
    <source>
        <dbReference type="Proteomes" id="UP000284109"/>
    </source>
</evidence>
<protein>
    <submittedName>
        <fullName evidence="2">Uncharacterized protein</fullName>
    </submittedName>
</protein>
<keyword evidence="3" id="KW-1185">Reference proteome</keyword>
<dbReference type="EMBL" id="QOCR01000004">
    <property type="protein sequence ID" value="RHW49858.1"/>
    <property type="molecule type" value="Genomic_DNA"/>
</dbReference>
<accession>A0A3R6ZX97</accession>
<dbReference type="AlphaFoldDB" id="A0A3R6ZX97"/>
<sequence length="110" mass="12871">MLGGIVLFESQWNNYWGWGLIVLAVIIILLQIQRHTLIIDSHQQSLTIHGLINTNQHHFNFAQIKNVKFQRHQCVFIFQDKSYFPLQLWVSKKGIKQLKKLNLGSEACEN</sequence>
<evidence type="ECO:0000313" key="2">
    <source>
        <dbReference type="EMBL" id="RHW49858.1"/>
    </source>
</evidence>
<dbReference type="OrthoDB" id="9950387at2"/>
<organism evidence="2 3">
    <name type="scientific">Bombilactobacillus bombi</name>
    <dbReference type="NCBI Taxonomy" id="1303590"/>
    <lineage>
        <taxon>Bacteria</taxon>
        <taxon>Bacillati</taxon>
        <taxon>Bacillota</taxon>
        <taxon>Bacilli</taxon>
        <taxon>Lactobacillales</taxon>
        <taxon>Lactobacillaceae</taxon>
        <taxon>Bombilactobacillus</taxon>
    </lineage>
</organism>
<proteinExistence type="predicted"/>
<evidence type="ECO:0000256" key="1">
    <source>
        <dbReference type="SAM" id="Phobius"/>
    </source>
</evidence>
<keyword evidence="1" id="KW-0472">Membrane</keyword>
<reference evidence="2 3" key="1">
    <citation type="submission" date="2018-07" db="EMBL/GenBank/DDBJ databases">
        <title>Genome sequences of six Lactobacillus spp. isolated from bumble bee guts.</title>
        <authorList>
            <person name="Motta E.V.S."/>
            <person name="Moran N.A."/>
        </authorList>
    </citation>
    <scope>NUCLEOTIDE SEQUENCE [LARGE SCALE GENOMIC DNA]</scope>
    <source>
        <strain evidence="2 3">BI-1.1</strain>
    </source>
</reference>
<name>A0A3R6ZX97_9LACO</name>
<keyword evidence="1" id="KW-0812">Transmembrane</keyword>
<comment type="caution">
    <text evidence="2">The sequence shown here is derived from an EMBL/GenBank/DDBJ whole genome shotgun (WGS) entry which is preliminary data.</text>
</comment>